<evidence type="ECO:0000256" key="2">
    <source>
        <dbReference type="ARBA" id="ARBA00006789"/>
    </source>
</evidence>
<evidence type="ECO:0000256" key="8">
    <source>
        <dbReference type="ARBA" id="ARBA00023242"/>
    </source>
</evidence>
<evidence type="ECO:0000256" key="4">
    <source>
        <dbReference type="ARBA" id="ARBA00023054"/>
    </source>
</evidence>
<evidence type="ECO:0000256" key="9">
    <source>
        <dbReference type="SAM" id="MobiDB-lite"/>
    </source>
</evidence>
<dbReference type="Gene3D" id="1.10.10.60">
    <property type="entry name" value="Homeodomain-like"/>
    <property type="match status" value="1"/>
</dbReference>
<comment type="subcellular location">
    <subcellularLocation>
        <location evidence="1">Nucleus</location>
    </subcellularLocation>
</comment>
<evidence type="ECO:0000256" key="1">
    <source>
        <dbReference type="ARBA" id="ARBA00004123"/>
    </source>
</evidence>
<dbReference type="PANTHER" id="PTHR45654:SF77">
    <property type="entry name" value="HOMEOBOX-LEUCINE ZIPPER PROTEIN MERISTEM L1"/>
    <property type="match status" value="1"/>
</dbReference>
<keyword evidence="5" id="KW-0238">DNA-binding</keyword>
<dbReference type="Proteomes" id="UP001237642">
    <property type="component" value="Unassembled WGS sequence"/>
</dbReference>
<dbReference type="Gene3D" id="3.30.530.20">
    <property type="match status" value="1"/>
</dbReference>
<keyword evidence="12" id="KW-1185">Reference proteome</keyword>
<dbReference type="GO" id="GO:0003677">
    <property type="term" value="F:DNA binding"/>
    <property type="evidence" value="ECO:0007669"/>
    <property type="project" value="UniProtKB-KW"/>
</dbReference>
<dbReference type="InterPro" id="IPR057993">
    <property type="entry name" value="HD-Zip_IV_C"/>
</dbReference>
<evidence type="ECO:0000259" key="10">
    <source>
        <dbReference type="PROSITE" id="PS50848"/>
    </source>
</evidence>
<feature type="domain" description="START" evidence="10">
    <location>
        <begin position="411"/>
        <end position="643"/>
    </location>
</feature>
<dbReference type="PANTHER" id="PTHR45654">
    <property type="entry name" value="HOMEOBOX-LEUCINE ZIPPER PROTEIN MERISTEM L1"/>
    <property type="match status" value="1"/>
</dbReference>
<evidence type="ECO:0000256" key="6">
    <source>
        <dbReference type="ARBA" id="ARBA00023155"/>
    </source>
</evidence>
<dbReference type="PROSITE" id="PS50848">
    <property type="entry name" value="START"/>
    <property type="match status" value="1"/>
</dbReference>
<dbReference type="Pfam" id="PF01852">
    <property type="entry name" value="START"/>
    <property type="match status" value="1"/>
</dbReference>
<dbReference type="InterPro" id="IPR001356">
    <property type="entry name" value="HD"/>
</dbReference>
<keyword evidence="4" id="KW-0175">Coiled coil</keyword>
<dbReference type="Pfam" id="PF25797">
    <property type="entry name" value="PDF2_C"/>
    <property type="match status" value="1"/>
</dbReference>
<name>A0AAD8M4C7_9APIA</name>
<evidence type="ECO:0000256" key="5">
    <source>
        <dbReference type="ARBA" id="ARBA00023125"/>
    </source>
</evidence>
<comment type="similarity">
    <text evidence="2">Belongs to the HD-ZIP homeobox family. Class IV subfamily.</text>
</comment>
<protein>
    <recommendedName>
        <fullName evidence="10">START domain-containing protein</fullName>
    </recommendedName>
</protein>
<evidence type="ECO:0000256" key="7">
    <source>
        <dbReference type="ARBA" id="ARBA00023163"/>
    </source>
</evidence>
<dbReference type="SMART" id="SM00234">
    <property type="entry name" value="START"/>
    <property type="match status" value="1"/>
</dbReference>
<sequence>MLWHAQIEMEQTNPQTQRQEAGPIGVGRSQKGGGNNHQAAAAVGWGGASAIGGAAAGCAVATGGANIGAANAVGSSSGCIAAAAAACATLGVGVAAGGGSSVGGSSAGAGGVAGGCCAAAMGSFGGAGAGGSSVGGAAVAGGCCAAAIVAVGGAGSGCDAGPSSQSARGRKRGNHYHPLQKITAMEAYFKDHSHPNQLQRNELAGNLGMDPSRVDFLFRAQTRSQSAHEENQALRYENGVLRALKQQYLDALNKNTCRQCTVGGSRQNNLKLENIRLREKTVLLKSKLESCMAGQNLQNTPITFWNPQNPSTSQIPAGNFPKTFVQNPQNFARISQNLAIAPLQIPQNLPVISQNPQDLPIISQNPQNVAVMSKPNNSNSYPVDQGLENASTSIASIGEGINLINAVVPTSDEFRKSLMELVVSSAEEVKVMAMAAERLWSSNSADGATGMLNEVEYHTMFPNNFGPTRLGYKCEASRDIARVSLHPSQLLNILMNVNEWAFTFSSIVSSARTLDVPSEGIDYHAALQVMAAEYHIPTPLVPNRSAYFARYCTQHSKGVWAVVDVSVDNILPTSKIMTCQKKPSGCVIQEMADGTSKITWIEHVYVDYSGVTTMYKRLLLSRLGFGAKRWVSILERQCQCLTTSMSPNDFPSTRDFNHRLMSNPEGRAGILQYAKRMMDSYFSGINGPKSSRWTTFPGNFGDDVRLMSKRVMGEPGLPSGTLLSVTTSFRLSLAPRMVFDFFSDHKSRKKWDIFSNGDDCEPVFHISCGEEAGNCVSMYKVQMRQGQTTLVLQESWSDPVASHVVFTTTVIGFLNSILGGVNPNALPLLPSGFTILPDGPLFRKEGSSGTLLTVSFQVVINKSPMSGIDLAAVAKVAQFFRRSCENIKRALSTAFAPNTIT</sequence>
<dbReference type="SUPFAM" id="SSF46689">
    <property type="entry name" value="Homeodomain-like"/>
    <property type="match status" value="1"/>
</dbReference>
<evidence type="ECO:0000256" key="3">
    <source>
        <dbReference type="ARBA" id="ARBA00023015"/>
    </source>
</evidence>
<dbReference type="AlphaFoldDB" id="A0AAD8M4C7"/>
<feature type="compositionally biased region" description="Polar residues" evidence="9">
    <location>
        <begin position="10"/>
        <end position="19"/>
    </location>
</feature>
<proteinExistence type="inferred from homology"/>
<keyword evidence="8" id="KW-0539">Nucleus</keyword>
<dbReference type="GO" id="GO:0008289">
    <property type="term" value="F:lipid binding"/>
    <property type="evidence" value="ECO:0007669"/>
    <property type="project" value="InterPro"/>
</dbReference>
<feature type="region of interest" description="Disordered" evidence="9">
    <location>
        <begin position="10"/>
        <end position="38"/>
    </location>
</feature>
<dbReference type="EMBL" id="JAUIZM010000010">
    <property type="protein sequence ID" value="KAK1361605.1"/>
    <property type="molecule type" value="Genomic_DNA"/>
</dbReference>
<evidence type="ECO:0000313" key="11">
    <source>
        <dbReference type="EMBL" id="KAK1361605.1"/>
    </source>
</evidence>
<dbReference type="InterPro" id="IPR023393">
    <property type="entry name" value="START-like_dom_sf"/>
</dbReference>
<dbReference type="CDD" id="cd00086">
    <property type="entry name" value="homeodomain"/>
    <property type="match status" value="1"/>
</dbReference>
<comment type="caution">
    <text evidence="11">The sequence shown here is derived from an EMBL/GenBank/DDBJ whole genome shotgun (WGS) entry which is preliminary data.</text>
</comment>
<gene>
    <name evidence="11" type="ORF">POM88_046079</name>
</gene>
<dbReference type="InterPro" id="IPR042160">
    <property type="entry name" value="HD-Zip_IV"/>
</dbReference>
<dbReference type="InterPro" id="IPR009057">
    <property type="entry name" value="Homeodomain-like_sf"/>
</dbReference>
<organism evidence="11 12">
    <name type="scientific">Heracleum sosnowskyi</name>
    <dbReference type="NCBI Taxonomy" id="360622"/>
    <lineage>
        <taxon>Eukaryota</taxon>
        <taxon>Viridiplantae</taxon>
        <taxon>Streptophyta</taxon>
        <taxon>Embryophyta</taxon>
        <taxon>Tracheophyta</taxon>
        <taxon>Spermatophyta</taxon>
        <taxon>Magnoliopsida</taxon>
        <taxon>eudicotyledons</taxon>
        <taxon>Gunneridae</taxon>
        <taxon>Pentapetalae</taxon>
        <taxon>asterids</taxon>
        <taxon>campanulids</taxon>
        <taxon>Apiales</taxon>
        <taxon>Apiaceae</taxon>
        <taxon>Apioideae</taxon>
        <taxon>apioid superclade</taxon>
        <taxon>Tordylieae</taxon>
        <taxon>Tordyliinae</taxon>
        <taxon>Heracleum</taxon>
    </lineage>
</organism>
<accession>A0AAD8M4C7</accession>
<dbReference type="GO" id="GO:0005634">
    <property type="term" value="C:nucleus"/>
    <property type="evidence" value="ECO:0007669"/>
    <property type="project" value="UniProtKB-SubCell"/>
</dbReference>
<dbReference type="CDD" id="cd08875">
    <property type="entry name" value="START_ArGLABRA2_like"/>
    <property type="match status" value="1"/>
</dbReference>
<keyword evidence="3" id="KW-0805">Transcription regulation</keyword>
<reference evidence="11" key="1">
    <citation type="submission" date="2023-02" db="EMBL/GenBank/DDBJ databases">
        <title>Genome of toxic invasive species Heracleum sosnowskyi carries increased number of genes despite the absence of recent whole-genome duplications.</title>
        <authorList>
            <person name="Schelkunov M."/>
            <person name="Shtratnikova V."/>
            <person name="Makarenko M."/>
            <person name="Klepikova A."/>
            <person name="Omelchenko D."/>
            <person name="Novikova G."/>
            <person name="Obukhova E."/>
            <person name="Bogdanov V."/>
            <person name="Penin A."/>
            <person name="Logacheva M."/>
        </authorList>
    </citation>
    <scope>NUCLEOTIDE SEQUENCE</scope>
    <source>
        <strain evidence="11">Hsosn_3</strain>
        <tissue evidence="11">Leaf</tissue>
    </source>
</reference>
<reference evidence="11" key="2">
    <citation type="submission" date="2023-05" db="EMBL/GenBank/DDBJ databases">
        <authorList>
            <person name="Schelkunov M.I."/>
        </authorList>
    </citation>
    <scope>NUCLEOTIDE SEQUENCE</scope>
    <source>
        <strain evidence="11">Hsosn_3</strain>
        <tissue evidence="11">Leaf</tissue>
    </source>
</reference>
<keyword evidence="7" id="KW-0804">Transcription</keyword>
<keyword evidence="6" id="KW-0371">Homeobox</keyword>
<dbReference type="InterPro" id="IPR002913">
    <property type="entry name" value="START_lipid-bd_dom"/>
</dbReference>
<evidence type="ECO:0000313" key="12">
    <source>
        <dbReference type="Proteomes" id="UP001237642"/>
    </source>
</evidence>
<dbReference type="SUPFAM" id="SSF55961">
    <property type="entry name" value="Bet v1-like"/>
    <property type="match status" value="2"/>
</dbReference>